<keyword evidence="5" id="KW-1185">Reference proteome</keyword>
<dbReference type="PANTHER" id="PTHR10655:SF17">
    <property type="entry name" value="LYSOPHOSPHOLIPASE-LIKE PROTEIN 1"/>
    <property type="match status" value="1"/>
</dbReference>
<protein>
    <submittedName>
        <fullName evidence="4">Putative esterase</fullName>
    </submittedName>
</protein>
<organism evidence="4 5">
    <name type="scientific">Wenxinia marina DSM 24838</name>
    <dbReference type="NCBI Taxonomy" id="1123501"/>
    <lineage>
        <taxon>Bacteria</taxon>
        <taxon>Pseudomonadati</taxon>
        <taxon>Pseudomonadota</taxon>
        <taxon>Alphaproteobacteria</taxon>
        <taxon>Rhodobacterales</taxon>
        <taxon>Roseobacteraceae</taxon>
        <taxon>Wenxinia</taxon>
    </lineage>
</organism>
<accession>A0A0D0PD55</accession>
<dbReference type="STRING" id="1123501.Wenmar_01763"/>
<dbReference type="EMBL" id="AONG01000009">
    <property type="protein sequence ID" value="KIQ69401.1"/>
    <property type="molecule type" value="Genomic_DNA"/>
</dbReference>
<dbReference type="AlphaFoldDB" id="A0A0D0PD55"/>
<feature type="domain" description="Phospholipase/carboxylesterase/thioesterase" evidence="3">
    <location>
        <begin position="15"/>
        <end position="198"/>
    </location>
</feature>
<evidence type="ECO:0000313" key="4">
    <source>
        <dbReference type="EMBL" id="KIQ69401.1"/>
    </source>
</evidence>
<sequence length="216" mass="21974">MPENGLVTAGADPGAARGALVLLHGRGQSPEVMLDAVVSRLSVPGLHVVLPAAPGGSWYDAKAVEPMTDQTGAQLAASLALVAEAEAAARQSVPDRPLVLVGFSQGACMVIEHLMHGGRADAAAMLTGCRVGAVQDDLPRADLAGLPVYCSNGDDDPWIPTRAFQAAVGHLIESGARVRSDVFPGRPHEVSQAEIAALDALCAAMADGTAPFGDAA</sequence>
<reference evidence="4 5" key="1">
    <citation type="submission" date="2013-01" db="EMBL/GenBank/DDBJ databases">
        <authorList>
            <person name="Fiebig A."/>
            <person name="Goeker M."/>
            <person name="Klenk H.-P.P."/>
        </authorList>
    </citation>
    <scope>NUCLEOTIDE SEQUENCE [LARGE SCALE GENOMIC DNA]</scope>
    <source>
        <strain evidence="4 5">DSM 24838</strain>
    </source>
</reference>
<evidence type="ECO:0000259" key="3">
    <source>
        <dbReference type="Pfam" id="PF02230"/>
    </source>
</evidence>
<dbReference type="PANTHER" id="PTHR10655">
    <property type="entry name" value="LYSOPHOSPHOLIPASE-RELATED"/>
    <property type="match status" value="1"/>
</dbReference>
<comment type="caution">
    <text evidence="4">The sequence shown here is derived from an EMBL/GenBank/DDBJ whole genome shotgun (WGS) entry which is preliminary data.</text>
</comment>
<evidence type="ECO:0000256" key="1">
    <source>
        <dbReference type="ARBA" id="ARBA00006499"/>
    </source>
</evidence>
<dbReference type="GO" id="GO:0016787">
    <property type="term" value="F:hydrolase activity"/>
    <property type="evidence" value="ECO:0007669"/>
    <property type="project" value="UniProtKB-KW"/>
</dbReference>
<dbReference type="eggNOG" id="COG0400">
    <property type="taxonomic scope" value="Bacteria"/>
</dbReference>
<dbReference type="Pfam" id="PF02230">
    <property type="entry name" value="Abhydrolase_2"/>
    <property type="match status" value="1"/>
</dbReference>
<gene>
    <name evidence="4" type="ORF">Wenmar_01763</name>
</gene>
<dbReference type="Gene3D" id="3.40.50.1820">
    <property type="entry name" value="alpha/beta hydrolase"/>
    <property type="match status" value="1"/>
</dbReference>
<dbReference type="InterPro" id="IPR029058">
    <property type="entry name" value="AB_hydrolase_fold"/>
</dbReference>
<dbReference type="InterPro" id="IPR050565">
    <property type="entry name" value="LYPA1-2/EST-like"/>
</dbReference>
<dbReference type="OrthoDB" id="9801763at2"/>
<dbReference type="InterPro" id="IPR003140">
    <property type="entry name" value="PLipase/COase/thioEstase"/>
</dbReference>
<evidence type="ECO:0000256" key="2">
    <source>
        <dbReference type="ARBA" id="ARBA00022801"/>
    </source>
</evidence>
<keyword evidence="2" id="KW-0378">Hydrolase</keyword>
<dbReference type="SUPFAM" id="SSF53474">
    <property type="entry name" value="alpha/beta-Hydrolases"/>
    <property type="match status" value="1"/>
</dbReference>
<dbReference type="Proteomes" id="UP000035100">
    <property type="component" value="Unassembled WGS sequence"/>
</dbReference>
<evidence type="ECO:0000313" key="5">
    <source>
        <dbReference type="Proteomes" id="UP000035100"/>
    </source>
</evidence>
<name>A0A0D0PD55_9RHOB</name>
<proteinExistence type="inferred from homology"/>
<dbReference type="RefSeq" id="WP_047772231.1">
    <property type="nucleotide sequence ID" value="NZ_KN848372.1"/>
</dbReference>
<comment type="similarity">
    <text evidence="1">Belongs to the AB hydrolase superfamily. AB hydrolase 2 family.</text>
</comment>